<sequence length="558" mass="61325">MEWFRQLGRAFRNLARIAREQPIWAITALTLSPLALIRHLFRTAILFLIVGIVLAGTMQYVLHSLLGLARDSHLYQLGMMLTFLVIILVTLRALFQPLILRYGGPAGDDTHGSARFATDRETRPLAQNGDGLLIGRDRKSGKLLRYAGPAHLLTIAPTRTGKGVGTIIPNLLDYPGPVVCIDPKGENARITARHRARFGPVHVLDPFGVTGIPSAAFNPLDRLDPAGLDLADDAMTLADALVYDAPGEAGEAHWNEEAKALIAGILLWVACDPQSQGTDRTLEALRDCLTFAPDNFQKMLREMSRSTQARGLIARAANRHLGKSDREAAGVLSAAQRHTHFLDSPRMTAVLGHSDFTFADVKARGTTVYLVLPPDRLATYARWLRLMLAQGLTDLARAPASPARSVLFLLDEFAALGRLEPVERAMGLMAGYGIQLWPILQDVHQLRALYERRAGTFLSNAGVLQIFGVNDHDSAKLVSDLLGQETVVFETMSRAIDAEETGISFGSQHVGRPLLTPDEVRTLREDLQLLFLAGQRSIVAAKLRYYADREFAGRFDKV</sequence>
<evidence type="ECO:0000256" key="5">
    <source>
        <dbReference type="ARBA" id="ARBA00022989"/>
    </source>
</evidence>
<dbReference type="PANTHER" id="PTHR37937">
    <property type="entry name" value="CONJUGATIVE TRANSFER: DNA TRANSPORT"/>
    <property type="match status" value="1"/>
</dbReference>
<dbReference type="InterPro" id="IPR003688">
    <property type="entry name" value="TraG/VirD4"/>
</dbReference>
<dbReference type="OrthoDB" id="9759295at2"/>
<comment type="caution">
    <text evidence="8">The sequence shown here is derived from an EMBL/GenBank/DDBJ whole genome shotgun (WGS) entry which is preliminary data.</text>
</comment>
<feature type="transmembrane region" description="Helical" evidence="7">
    <location>
        <begin position="44"/>
        <end position="62"/>
    </location>
</feature>
<evidence type="ECO:0000256" key="1">
    <source>
        <dbReference type="ARBA" id="ARBA00004651"/>
    </source>
</evidence>
<comment type="subcellular location">
    <subcellularLocation>
        <location evidence="1">Cell membrane</location>
        <topology evidence="1">Multi-pass membrane protein</topology>
    </subcellularLocation>
</comment>
<dbReference type="RefSeq" id="WP_037456290.1">
    <property type="nucleotide sequence ID" value="NZ_JFHR01000067.1"/>
</dbReference>
<gene>
    <name evidence="8" type="ORF">BV95_04030</name>
</gene>
<dbReference type="Proteomes" id="UP000028411">
    <property type="component" value="Unassembled WGS sequence"/>
</dbReference>
<protein>
    <submittedName>
        <fullName evidence="8">Conjugal transfer protein TraG</fullName>
    </submittedName>
</protein>
<dbReference type="SUPFAM" id="SSF52540">
    <property type="entry name" value="P-loop containing nucleoside triphosphate hydrolases"/>
    <property type="match status" value="1"/>
</dbReference>
<evidence type="ECO:0000256" key="2">
    <source>
        <dbReference type="ARBA" id="ARBA00008806"/>
    </source>
</evidence>
<keyword evidence="3" id="KW-1003">Cell membrane</keyword>
<evidence type="ECO:0000256" key="3">
    <source>
        <dbReference type="ARBA" id="ARBA00022475"/>
    </source>
</evidence>
<dbReference type="Pfam" id="PF02534">
    <property type="entry name" value="T4SS-DNA_transf"/>
    <property type="match status" value="1"/>
</dbReference>
<dbReference type="CDD" id="cd01127">
    <property type="entry name" value="TrwB_TraG_TraD_VirD4"/>
    <property type="match status" value="1"/>
</dbReference>
<dbReference type="EMBL" id="JFHR01000067">
    <property type="protein sequence ID" value="KEQ51696.1"/>
    <property type="molecule type" value="Genomic_DNA"/>
</dbReference>
<dbReference type="InterPro" id="IPR051539">
    <property type="entry name" value="T4SS-coupling_protein"/>
</dbReference>
<dbReference type="GO" id="GO:0005886">
    <property type="term" value="C:plasma membrane"/>
    <property type="evidence" value="ECO:0007669"/>
    <property type="project" value="UniProtKB-SubCell"/>
</dbReference>
<comment type="similarity">
    <text evidence="2">Belongs to the VirD4/TraG family.</text>
</comment>
<dbReference type="Gene3D" id="3.40.50.300">
    <property type="entry name" value="P-loop containing nucleotide triphosphate hydrolases"/>
    <property type="match status" value="1"/>
</dbReference>
<evidence type="ECO:0000256" key="4">
    <source>
        <dbReference type="ARBA" id="ARBA00022692"/>
    </source>
</evidence>
<organism evidence="8 9">
    <name type="scientific">Sphingobium chlorophenolicum</name>
    <dbReference type="NCBI Taxonomy" id="46429"/>
    <lineage>
        <taxon>Bacteria</taxon>
        <taxon>Pseudomonadati</taxon>
        <taxon>Pseudomonadota</taxon>
        <taxon>Alphaproteobacteria</taxon>
        <taxon>Sphingomonadales</taxon>
        <taxon>Sphingomonadaceae</taxon>
        <taxon>Sphingobium</taxon>
    </lineage>
</organism>
<feature type="transmembrane region" description="Helical" evidence="7">
    <location>
        <begin position="21"/>
        <end position="38"/>
    </location>
</feature>
<evidence type="ECO:0000256" key="7">
    <source>
        <dbReference type="SAM" id="Phobius"/>
    </source>
</evidence>
<dbReference type="eggNOG" id="COG3505">
    <property type="taxonomic scope" value="Bacteria"/>
</dbReference>
<accession>A0A081R923</accession>
<name>A0A081R923_SPHCR</name>
<feature type="transmembrane region" description="Helical" evidence="7">
    <location>
        <begin position="74"/>
        <end position="95"/>
    </location>
</feature>
<keyword evidence="5 7" id="KW-1133">Transmembrane helix</keyword>
<keyword evidence="6 7" id="KW-0472">Membrane</keyword>
<dbReference type="AlphaFoldDB" id="A0A081R923"/>
<evidence type="ECO:0000256" key="6">
    <source>
        <dbReference type="ARBA" id="ARBA00023136"/>
    </source>
</evidence>
<evidence type="ECO:0000313" key="8">
    <source>
        <dbReference type="EMBL" id="KEQ51696.1"/>
    </source>
</evidence>
<dbReference type="InterPro" id="IPR027417">
    <property type="entry name" value="P-loop_NTPase"/>
</dbReference>
<reference evidence="8 9" key="1">
    <citation type="submission" date="2014-02" db="EMBL/GenBank/DDBJ databases">
        <title>Whole genome sequence of Sphingobium chlorophenolicum NBRC 16172.</title>
        <authorList>
            <person name="Gan H.M."/>
            <person name="Gan H.Y."/>
            <person name="Chew T.H."/>
            <person name="Savka M.A."/>
        </authorList>
    </citation>
    <scope>NUCLEOTIDE SEQUENCE [LARGE SCALE GENOMIC DNA]</scope>
    <source>
        <strain evidence="8 9">NBRC 16172</strain>
    </source>
</reference>
<dbReference type="PANTHER" id="PTHR37937:SF1">
    <property type="entry name" value="CONJUGATIVE TRANSFER: DNA TRANSPORT"/>
    <property type="match status" value="1"/>
</dbReference>
<proteinExistence type="inferred from homology"/>
<evidence type="ECO:0000313" key="9">
    <source>
        <dbReference type="Proteomes" id="UP000028411"/>
    </source>
</evidence>
<keyword evidence="4 7" id="KW-0812">Transmembrane</keyword>
<dbReference type="PATRIC" id="fig|46429.4.peg.4019"/>